<sequence>MHINNHIYIVVFLFADLFYASFPGPPSFPEVEVVSSHEKIELIWNMDAENSIDSNSGYADFEGYRIYRSTDRGITWGDDESDKIYDYNQNFIGWKPYAQFDLLSELDSTHCIFSNGYYDVATNPCAIRGLNVQGYDIMAEWINIGDNSGISRSFIDEEVLDGVEYTYAVTAYDMGMVSFNLSYISQDPNGLTDNYCDGDDSYCDGMECCSNDNCCEGVGIPITNKSICEEDFSGIWLPSLYSNEDDCETAGYEWQSTSKSLFLEEYYRADS</sequence>
<organism evidence="1">
    <name type="scientific">marine metagenome</name>
    <dbReference type="NCBI Taxonomy" id="408172"/>
    <lineage>
        <taxon>unclassified sequences</taxon>
        <taxon>metagenomes</taxon>
        <taxon>ecological metagenomes</taxon>
    </lineage>
</organism>
<dbReference type="EMBL" id="UINC01025829">
    <property type="protein sequence ID" value="SVB02152.1"/>
    <property type="molecule type" value="Genomic_DNA"/>
</dbReference>
<gene>
    <name evidence="1" type="ORF">METZ01_LOCUS155006</name>
</gene>
<name>A0A382ALY4_9ZZZZ</name>
<accession>A0A382ALY4</accession>
<reference evidence="1" key="1">
    <citation type="submission" date="2018-05" db="EMBL/GenBank/DDBJ databases">
        <authorList>
            <person name="Lanie J.A."/>
            <person name="Ng W.-L."/>
            <person name="Kazmierczak K.M."/>
            <person name="Andrzejewski T.M."/>
            <person name="Davidsen T.M."/>
            <person name="Wayne K.J."/>
            <person name="Tettelin H."/>
            <person name="Glass J.I."/>
            <person name="Rusch D."/>
            <person name="Podicherti R."/>
            <person name="Tsui H.-C.T."/>
            <person name="Winkler M.E."/>
        </authorList>
    </citation>
    <scope>NUCLEOTIDE SEQUENCE</scope>
</reference>
<feature type="non-terminal residue" evidence="1">
    <location>
        <position position="271"/>
    </location>
</feature>
<proteinExistence type="predicted"/>
<dbReference type="AlphaFoldDB" id="A0A382ALY4"/>
<dbReference type="InterPro" id="IPR013783">
    <property type="entry name" value="Ig-like_fold"/>
</dbReference>
<evidence type="ECO:0008006" key="2">
    <source>
        <dbReference type="Google" id="ProtNLM"/>
    </source>
</evidence>
<evidence type="ECO:0000313" key="1">
    <source>
        <dbReference type="EMBL" id="SVB02152.1"/>
    </source>
</evidence>
<dbReference type="Gene3D" id="2.60.40.10">
    <property type="entry name" value="Immunoglobulins"/>
    <property type="match status" value="1"/>
</dbReference>
<protein>
    <recommendedName>
        <fullName evidence="2">Fibronectin type-III domain-containing protein</fullName>
    </recommendedName>
</protein>